<dbReference type="RefSeq" id="XP_046597003.1">
    <property type="nucleotide sequence ID" value="XM_046741047.1"/>
</dbReference>
<evidence type="ECO:0000259" key="4">
    <source>
        <dbReference type="SMART" id="SM00385"/>
    </source>
</evidence>
<feature type="region of interest" description="Disordered" evidence="3">
    <location>
        <begin position="876"/>
        <end position="1217"/>
    </location>
</feature>
<feature type="compositionally biased region" description="Polar residues" evidence="3">
    <location>
        <begin position="613"/>
        <end position="629"/>
    </location>
</feature>
<dbReference type="SMART" id="SM00385">
    <property type="entry name" value="CYCLIN"/>
    <property type="match status" value="1"/>
</dbReference>
<evidence type="ECO:0000256" key="3">
    <source>
        <dbReference type="SAM" id="MobiDB-lite"/>
    </source>
</evidence>
<feature type="compositionally biased region" description="Polar residues" evidence="3">
    <location>
        <begin position="386"/>
        <end position="405"/>
    </location>
</feature>
<feature type="compositionally biased region" description="Low complexity" evidence="3">
    <location>
        <begin position="928"/>
        <end position="943"/>
    </location>
</feature>
<keyword evidence="5" id="KW-1185">Reference proteome</keyword>
<feature type="compositionally biased region" description="Basic and acidic residues" evidence="3">
    <location>
        <begin position="842"/>
        <end position="851"/>
    </location>
</feature>
<dbReference type="RefSeq" id="XP_046597004.1">
    <property type="nucleotide sequence ID" value="XM_046741048.1"/>
</dbReference>
<evidence type="ECO:0000256" key="1">
    <source>
        <dbReference type="ARBA" id="ARBA00023127"/>
    </source>
</evidence>
<dbReference type="InterPro" id="IPR006671">
    <property type="entry name" value="Cyclin_N"/>
</dbReference>
<dbReference type="PANTHER" id="PTHR10026">
    <property type="entry name" value="CYCLIN"/>
    <property type="match status" value="1"/>
</dbReference>
<dbReference type="Pfam" id="PF00134">
    <property type="entry name" value="Cyclin_N"/>
    <property type="match status" value="1"/>
</dbReference>
<feature type="compositionally biased region" description="Polar residues" evidence="3">
    <location>
        <begin position="459"/>
        <end position="478"/>
    </location>
</feature>
<reference evidence="6 7" key="1">
    <citation type="submission" date="2025-05" db="UniProtKB">
        <authorList>
            <consortium name="RefSeq"/>
        </authorList>
    </citation>
    <scope>IDENTIFICATION</scope>
    <source>
        <tissue evidence="6 7">Thorax and Abdomen</tissue>
    </source>
</reference>
<feature type="compositionally biased region" description="Basic and acidic residues" evidence="3">
    <location>
        <begin position="886"/>
        <end position="902"/>
    </location>
</feature>
<feature type="domain" description="Cyclin-like" evidence="4">
    <location>
        <begin position="38"/>
        <end position="137"/>
    </location>
</feature>
<feature type="compositionally biased region" description="Polar residues" evidence="3">
    <location>
        <begin position="911"/>
        <end position="920"/>
    </location>
</feature>
<evidence type="ECO:0000313" key="6">
    <source>
        <dbReference type="RefSeq" id="XP_046597003.1"/>
    </source>
</evidence>
<sequence>MAADEKWYFTKEQLATTPSRRCGFDADKELSYRQQAANFIQDMGQRLSVSQLCINTAIVYMHRFYVFHSLAQFHRNAIATAALFLAAKVEEQPRKLEVVIKVAYFCLHREQPALDTKSEQYLEQAQDLVFNENVLLQTLGFNVAIDHPHTHVVRCCQLVKASKDLAQTSYFMASNSLHLTTMCLQYKPTVVACFCIHLACKWSNWEVKIPQSNEGKHWFWYVDRSVTSELLQQLTAEFLHIFDKCPSRLKKKIMSISANQSPNMSHASLSNSPYDLEARKIQSPVSALDGGPTFQLNRTHQTERSDDKKNTSSLGRPPVDYREHREKKERERLEREKAATTVQGHSHHHKPVPPGAQIIGKHSVPQTGQKPHAHHNHHHLKPATQLPASQYPSSSRHSGYSQTQRESSRDPARQRMPREYNSSSGTSGGTVFTHGGHGVPVSENSGGSAMIDPMLGRNDQGNTGETSSQDKQGSNNSHGVPHAVHYLTDNKHLQSGGTEKRQYDPARHKPPDHRKEESQKLYSKYAGEGSRVDRQKKQPDILEQRCEEVRKLIEKPLPLSLTTQKSKEEYPTNMSTKQSHHHGKVQGNPVVVLNQMKGQSFGGREKSPGNPASAGQQMLSKSKPMQGQYSGHHGVAQIMKETVRNGNAGSPGSTTTPMPLSIDDIKTDKKPRPEELERIPAVYLSTHQTPPGSKHRSLFSPEKSVPNVRESSSHSQRAKPKQKTPPSAARNIKQESISMKQEPIDLVSPFASPPGALHHPGDHPAMSFKRGVNELAATSSSHKRHRASSVCEPEQPPRVRGEDAGGLDAVKSLGRIPELIQPIRDNSTPSNGKSASVASDLKPPELIKPFEPEPQGATSATNTSSLITQGSAMIQQPLSNGYDPSRLIRQDFNEKREPEHPEYLPPLKSARSISALLQENTPPPIPSLLQQQMQQQQLQQQQQIDIPSIERVSEAPAGASATVQSAQVPVTQPVATAAAEEKRSEHHKSEKKKKKEKHKHKDRDKGKEERKHKHKHKDREKEKHHRDKERSGEDPLTNPPTSGSTTVPIKITIPKDKINLGGGGDASLTHTPSEGSSLKIKIPKERLKGGENTGGGEAQVQAPLKIKIRTGPVIGNNSNEGRKRERDSDAASPTGGVPPSKKHSQAVTGGSTMILAAGNYQQQPRQQGLGERQQNGRHYTGGNTTGNNKEKHSSSSSSSSYYKTSSKSSTQHSSHPT</sequence>
<dbReference type="SUPFAM" id="SSF47954">
    <property type="entry name" value="Cyclin-like"/>
    <property type="match status" value="2"/>
</dbReference>
<accession>A0ABM3G9Q8</accession>
<dbReference type="InterPro" id="IPR036915">
    <property type="entry name" value="Cyclin-like_sf"/>
</dbReference>
<keyword evidence="1 2" id="KW-0195">Cyclin</keyword>
<dbReference type="CDD" id="cd20538">
    <property type="entry name" value="CYCLIN_CCNT_rpt1"/>
    <property type="match status" value="1"/>
</dbReference>
<feature type="compositionally biased region" description="Polar residues" evidence="3">
    <location>
        <begin position="644"/>
        <end position="658"/>
    </location>
</feature>
<feature type="compositionally biased region" description="Polar residues" evidence="3">
    <location>
        <begin position="824"/>
        <end position="837"/>
    </location>
</feature>
<feature type="compositionally biased region" description="Low complexity" evidence="3">
    <location>
        <begin position="422"/>
        <end position="434"/>
    </location>
</feature>
<feature type="compositionally biased region" description="Basic residues" evidence="3">
    <location>
        <begin position="989"/>
        <end position="1002"/>
    </location>
</feature>
<evidence type="ECO:0000256" key="2">
    <source>
        <dbReference type="RuleBase" id="RU000383"/>
    </source>
</evidence>
<feature type="region of interest" description="Disordered" evidence="3">
    <location>
        <begin position="285"/>
        <end position="540"/>
    </location>
</feature>
<feature type="compositionally biased region" description="Polar residues" evidence="3">
    <location>
        <begin position="1159"/>
        <end position="1187"/>
    </location>
</feature>
<feature type="compositionally biased region" description="Low complexity" evidence="3">
    <location>
        <begin position="1194"/>
        <end position="1217"/>
    </location>
</feature>
<feature type="compositionally biased region" description="Basic and acidic residues" evidence="3">
    <location>
        <begin position="300"/>
        <end position="310"/>
    </location>
</feature>
<dbReference type="GeneID" id="107224430"/>
<feature type="compositionally biased region" description="Basic and acidic residues" evidence="3">
    <location>
        <begin position="406"/>
        <end position="418"/>
    </location>
</feature>
<feature type="compositionally biased region" description="Basic and acidic residues" evidence="3">
    <location>
        <begin position="530"/>
        <end position="540"/>
    </location>
</feature>
<feature type="compositionally biased region" description="Basic and acidic residues" evidence="3">
    <location>
        <begin position="488"/>
        <end position="519"/>
    </location>
</feature>
<dbReference type="Proteomes" id="UP000829291">
    <property type="component" value="Chromosome 5"/>
</dbReference>
<feature type="compositionally biased region" description="Basic and acidic residues" evidence="3">
    <location>
        <begin position="663"/>
        <end position="678"/>
    </location>
</feature>
<feature type="region of interest" description="Disordered" evidence="3">
    <location>
        <begin position="552"/>
        <end position="805"/>
    </location>
</feature>
<feature type="compositionally biased region" description="Basic and acidic residues" evidence="3">
    <location>
        <begin position="1120"/>
        <end position="1129"/>
    </location>
</feature>
<name>A0ABM3G9Q8_NEOLC</name>
<feature type="region of interest" description="Disordered" evidence="3">
    <location>
        <begin position="818"/>
        <end position="864"/>
    </location>
</feature>
<gene>
    <name evidence="6 7" type="primary">LOC107224430</name>
</gene>
<feature type="compositionally biased region" description="Basic and acidic residues" evidence="3">
    <location>
        <begin position="319"/>
        <end position="338"/>
    </location>
</feature>
<protein>
    <submittedName>
        <fullName evidence="6 7">Cyclin-T isoform X1</fullName>
    </submittedName>
</protein>
<dbReference type="InterPro" id="IPR013763">
    <property type="entry name" value="Cyclin-like_dom"/>
</dbReference>
<feature type="compositionally biased region" description="Basic residues" evidence="3">
    <location>
        <begin position="371"/>
        <end position="381"/>
    </location>
</feature>
<proteinExistence type="inferred from homology"/>
<feature type="compositionally biased region" description="Basic and acidic residues" evidence="3">
    <location>
        <begin position="979"/>
        <end position="988"/>
    </location>
</feature>
<evidence type="ECO:0000313" key="5">
    <source>
        <dbReference type="Proteomes" id="UP000829291"/>
    </source>
</evidence>
<feature type="compositionally biased region" description="Basic residues" evidence="3">
    <location>
        <begin position="1010"/>
        <end position="1027"/>
    </location>
</feature>
<dbReference type="Gene3D" id="1.10.472.10">
    <property type="entry name" value="Cyclin-like"/>
    <property type="match status" value="2"/>
</dbReference>
<comment type="similarity">
    <text evidence="2">Belongs to the cyclin family.</text>
</comment>
<evidence type="ECO:0000313" key="7">
    <source>
        <dbReference type="RefSeq" id="XP_046597004.1"/>
    </source>
</evidence>
<dbReference type="Pfam" id="PF21797">
    <property type="entry name" value="CycT2-like_C"/>
    <property type="match status" value="1"/>
</dbReference>
<dbReference type="InterPro" id="IPR043198">
    <property type="entry name" value="Cyclin/Ssn8"/>
</dbReference>
<organism evidence="5 6">
    <name type="scientific">Neodiprion lecontei</name>
    <name type="common">Redheaded pine sawfly</name>
    <dbReference type="NCBI Taxonomy" id="441921"/>
    <lineage>
        <taxon>Eukaryota</taxon>
        <taxon>Metazoa</taxon>
        <taxon>Ecdysozoa</taxon>
        <taxon>Arthropoda</taxon>
        <taxon>Hexapoda</taxon>
        <taxon>Insecta</taxon>
        <taxon>Pterygota</taxon>
        <taxon>Neoptera</taxon>
        <taxon>Endopterygota</taxon>
        <taxon>Hymenoptera</taxon>
        <taxon>Tenthredinoidea</taxon>
        <taxon>Diprionidae</taxon>
        <taxon>Diprioninae</taxon>
        <taxon>Neodiprion</taxon>
    </lineage>
</organism>
<feature type="compositionally biased region" description="Low complexity" evidence="3">
    <location>
        <begin position="966"/>
        <end position="978"/>
    </location>
</feature>